<protein>
    <submittedName>
        <fullName evidence="1">DUF2577 domain-containing protein</fullName>
    </submittedName>
</protein>
<reference evidence="1 2" key="1">
    <citation type="submission" date="2021-08" db="EMBL/GenBank/DDBJ databases">
        <title>Complete genome sequence of the strain Aneurinibacillus thermoaerophilus CCM 8960.</title>
        <authorList>
            <person name="Musilova J."/>
            <person name="Kourilova X."/>
            <person name="Pernicova I."/>
            <person name="Bezdicek M."/>
            <person name="Lengerova M."/>
            <person name="Obruca S."/>
            <person name="Sedlar K."/>
        </authorList>
    </citation>
    <scope>NUCLEOTIDE SEQUENCE [LARGE SCALE GENOMIC DNA]</scope>
    <source>
        <strain evidence="1 2">CCM 8960</strain>
    </source>
</reference>
<evidence type="ECO:0000313" key="2">
    <source>
        <dbReference type="Proteomes" id="UP000826616"/>
    </source>
</evidence>
<name>A0ABX8YD07_ANETH</name>
<dbReference type="EMBL" id="CP080764">
    <property type="protein sequence ID" value="QYY43401.1"/>
    <property type="molecule type" value="Genomic_DNA"/>
</dbReference>
<dbReference type="RefSeq" id="WP_057899743.1">
    <property type="nucleotide sequence ID" value="NZ_CP080764.1"/>
</dbReference>
<organism evidence="1 2">
    <name type="scientific">Aneurinibacillus thermoaerophilus</name>
    <dbReference type="NCBI Taxonomy" id="143495"/>
    <lineage>
        <taxon>Bacteria</taxon>
        <taxon>Bacillati</taxon>
        <taxon>Bacillota</taxon>
        <taxon>Bacilli</taxon>
        <taxon>Bacillales</taxon>
        <taxon>Paenibacillaceae</taxon>
        <taxon>Aneurinibacillus group</taxon>
        <taxon>Aneurinibacillus</taxon>
    </lineage>
</organism>
<dbReference type="GeneID" id="97140498"/>
<gene>
    <name evidence="1" type="ORF">K3F53_03875</name>
</gene>
<accession>A0ABX8YD07</accession>
<sequence length="141" mass="16011">MNEAIKRIKNKVARHIDARDVEYATLLSWPNAKIKIEGDPHPYEQDKLVFAEYLLDRKVDVVFQVVEYMEGEEAKGSVSGVLANGMEYESGMPYQQVPRSLLKGVLLIPSPLKVGDKLIVERIADQRYYVLGRRDVVYDGG</sequence>
<dbReference type="Proteomes" id="UP000826616">
    <property type="component" value="Chromosome"/>
</dbReference>
<dbReference type="Pfam" id="PF10844">
    <property type="entry name" value="DUF2577"/>
    <property type="match status" value="1"/>
</dbReference>
<proteinExistence type="predicted"/>
<dbReference type="InterPro" id="IPR022555">
    <property type="entry name" value="DUF2577"/>
</dbReference>
<keyword evidence="2" id="KW-1185">Reference proteome</keyword>
<evidence type="ECO:0000313" key="1">
    <source>
        <dbReference type="EMBL" id="QYY43401.1"/>
    </source>
</evidence>